<protein>
    <submittedName>
        <fullName evidence="2">Uncharacterized protein</fullName>
    </submittedName>
</protein>
<organism evidence="1 2">
    <name type="scientific">Panagrolaimus sp. JU765</name>
    <dbReference type="NCBI Taxonomy" id="591449"/>
    <lineage>
        <taxon>Eukaryota</taxon>
        <taxon>Metazoa</taxon>
        <taxon>Ecdysozoa</taxon>
        <taxon>Nematoda</taxon>
        <taxon>Chromadorea</taxon>
        <taxon>Rhabditida</taxon>
        <taxon>Tylenchina</taxon>
        <taxon>Panagrolaimomorpha</taxon>
        <taxon>Panagrolaimoidea</taxon>
        <taxon>Panagrolaimidae</taxon>
        <taxon>Panagrolaimus</taxon>
    </lineage>
</organism>
<evidence type="ECO:0000313" key="2">
    <source>
        <dbReference type="WBParaSite" id="JU765_v2.g4258.t1"/>
    </source>
</evidence>
<dbReference type="WBParaSite" id="JU765_v2.g4258.t1">
    <property type="protein sequence ID" value="JU765_v2.g4258.t1"/>
    <property type="gene ID" value="JU765_v2.g4258"/>
</dbReference>
<name>A0AC34R7Z4_9BILA</name>
<proteinExistence type="predicted"/>
<reference evidence="2" key="1">
    <citation type="submission" date="2022-11" db="UniProtKB">
        <authorList>
            <consortium name="WormBaseParasite"/>
        </authorList>
    </citation>
    <scope>IDENTIFICATION</scope>
</reference>
<dbReference type="Proteomes" id="UP000887576">
    <property type="component" value="Unplaced"/>
</dbReference>
<sequence>MAPSDTTDRSASKQAQTDLIIYIVGGIAGFIVLVIIIGVSVWLYCRWKKQEKEKNEEKKQAKEKLSVSNMKNDEKKHLAYHDSYNFRAGSQELIDLELELLRETAVNALEIIKEIKKRAEKIFHDN</sequence>
<accession>A0AC34R7Z4</accession>
<evidence type="ECO:0000313" key="1">
    <source>
        <dbReference type="Proteomes" id="UP000887576"/>
    </source>
</evidence>